<feature type="non-terminal residue" evidence="1">
    <location>
        <position position="383"/>
    </location>
</feature>
<organism evidence="1 2">
    <name type="scientific">Colocasia esculenta</name>
    <name type="common">Wild taro</name>
    <name type="synonym">Arum esculentum</name>
    <dbReference type="NCBI Taxonomy" id="4460"/>
    <lineage>
        <taxon>Eukaryota</taxon>
        <taxon>Viridiplantae</taxon>
        <taxon>Streptophyta</taxon>
        <taxon>Embryophyta</taxon>
        <taxon>Tracheophyta</taxon>
        <taxon>Spermatophyta</taxon>
        <taxon>Magnoliopsida</taxon>
        <taxon>Liliopsida</taxon>
        <taxon>Araceae</taxon>
        <taxon>Aroideae</taxon>
        <taxon>Colocasieae</taxon>
        <taxon>Colocasia</taxon>
    </lineage>
</organism>
<comment type="caution">
    <text evidence="1">The sequence shown here is derived from an EMBL/GenBank/DDBJ whole genome shotgun (WGS) entry which is preliminary data.</text>
</comment>
<dbReference type="EMBL" id="NMUH01001716">
    <property type="protein sequence ID" value="MQL94798.1"/>
    <property type="molecule type" value="Genomic_DNA"/>
</dbReference>
<evidence type="ECO:0000313" key="2">
    <source>
        <dbReference type="Proteomes" id="UP000652761"/>
    </source>
</evidence>
<reference evidence="1" key="1">
    <citation type="submission" date="2017-07" db="EMBL/GenBank/DDBJ databases">
        <title>Taro Niue Genome Assembly and Annotation.</title>
        <authorList>
            <person name="Atibalentja N."/>
            <person name="Keating K."/>
            <person name="Fields C.J."/>
        </authorList>
    </citation>
    <scope>NUCLEOTIDE SEQUENCE</scope>
    <source>
        <strain evidence="1">Niue_2</strain>
        <tissue evidence="1">Leaf</tissue>
    </source>
</reference>
<proteinExistence type="predicted"/>
<name>A0A843VEK4_COLES</name>
<dbReference type="Proteomes" id="UP000652761">
    <property type="component" value="Unassembled WGS sequence"/>
</dbReference>
<evidence type="ECO:0000313" key="1">
    <source>
        <dbReference type="EMBL" id="MQL94798.1"/>
    </source>
</evidence>
<gene>
    <name evidence="1" type="ORF">Taro_027444</name>
</gene>
<protein>
    <submittedName>
        <fullName evidence="1">Uncharacterized protein</fullName>
    </submittedName>
</protein>
<feature type="non-terminal residue" evidence="1">
    <location>
        <position position="1"/>
    </location>
</feature>
<sequence>FFAGRLEPPASPQFGIATSTRSAQGRIQRFSFRRPNSSLRAWSRAADAIAYRHPFAKTSIAFRSVIGIAYKILIQNRHSKTLVAPLLPKIFLIRRPNSSPGAGSRAADAIAYGHPFPQTSISFSSVIGIAYKTPIRNRHSETLIAPLLPQAIRRRFRVEKPSFRTPKLLFQLTISPFQRCSHSNVSLDHMNLGRGGHTESASHSDRKFCSTRRKNSCSHSNVSLDHVNLGRGGHTESASHGDRKFCSTRRKNSSLVRRYGCTNIADIIILTPSGRELAITFRPGIRITYVSTIRNRHSKTVDRTLVSQNSVSRPKFHLGACALVRQLSYPLGKTQIFFRWAIGTARKSPIRNRHFELVGTRSDLEIFGPAPKFLSKSMVVGCR</sequence>
<keyword evidence="2" id="KW-1185">Reference proteome</keyword>
<dbReference type="AlphaFoldDB" id="A0A843VEK4"/>
<accession>A0A843VEK4</accession>